<dbReference type="GO" id="GO:0046872">
    <property type="term" value="F:metal ion binding"/>
    <property type="evidence" value="ECO:0007669"/>
    <property type="project" value="UniProtKB-KW"/>
</dbReference>
<dbReference type="PANTHER" id="PTHR43270:SF8">
    <property type="entry name" value="DI- AND TRIPEPTIDASE DUG2-RELATED"/>
    <property type="match status" value="1"/>
</dbReference>
<evidence type="ECO:0000259" key="4">
    <source>
        <dbReference type="Pfam" id="PF07687"/>
    </source>
</evidence>
<evidence type="ECO:0000256" key="2">
    <source>
        <dbReference type="ARBA" id="ARBA00022723"/>
    </source>
</evidence>
<dbReference type="SUPFAM" id="SSF53187">
    <property type="entry name" value="Zn-dependent exopeptidases"/>
    <property type="match status" value="1"/>
</dbReference>
<evidence type="ECO:0000313" key="5">
    <source>
        <dbReference type="EMBL" id="QNL43936.1"/>
    </source>
</evidence>
<keyword evidence="2" id="KW-0479">Metal-binding</keyword>
<dbReference type="AlphaFoldDB" id="A0A7G9B305"/>
<sequence>MEKADWLEEVYSHINAAFESEHLPKILDLVRQPSVAGTGEGIDECAEKVMELLRSVGCVDVHLEQYVKSPVVVGRLNADVENAPGILMYGMYDVQPPEPYDEWIVPPYEGARIDFENYGECIVARGIMNSKGPLVCFLNAVDSIRKTLGYMPVNVLFVVEGEEELGSESMIPFVEAHKEEIAKLDGVFLNGARQDEQGRPAVLLGNKGTLYLDLEVTGGEWGGPQKIDLHSMNAAWVGSPAWRLVNALSTMRQGDDILIEGFYDDLKPLSEADEQLTRRFASVFDEEMFLNERLYASRFLHDMHGEEAVRKLMWTPTLNIDGIWGGYTGPATKTVIPYKVQAKVDVRLVPPLTADMMLEKIKKHLNKHGYDDVKITVRQSSPWSKSDPEALACRAALMALDNSGYDQGYAWPIFPGTGPAYLFTQRCGVPFVSYGLGQGGRIHAPNEYHTVKGLRENEMSCAAYLYYLTKLAHEAGQ</sequence>
<reference evidence="5 6" key="1">
    <citation type="submission" date="2020-08" db="EMBL/GenBank/DDBJ databases">
        <authorList>
            <person name="Liu C."/>
            <person name="Sun Q."/>
        </authorList>
    </citation>
    <scope>NUCLEOTIDE SEQUENCE [LARGE SCALE GENOMIC DNA]</scope>
    <source>
        <strain evidence="5 6">NSJ-62</strain>
    </source>
</reference>
<dbReference type="GO" id="GO:0006508">
    <property type="term" value="P:proteolysis"/>
    <property type="evidence" value="ECO:0007669"/>
    <property type="project" value="UniProtKB-KW"/>
</dbReference>
<keyword evidence="1" id="KW-0645">Protease</keyword>
<evidence type="ECO:0000256" key="3">
    <source>
        <dbReference type="ARBA" id="ARBA00022801"/>
    </source>
</evidence>
<dbReference type="KEGG" id="ohi:H8790_10835"/>
<organism evidence="5 6">
    <name type="scientific">Oscillibacter hominis</name>
    <dbReference type="NCBI Taxonomy" id="2763056"/>
    <lineage>
        <taxon>Bacteria</taxon>
        <taxon>Bacillati</taxon>
        <taxon>Bacillota</taxon>
        <taxon>Clostridia</taxon>
        <taxon>Eubacteriales</taxon>
        <taxon>Oscillospiraceae</taxon>
        <taxon>Oscillibacter</taxon>
    </lineage>
</organism>
<dbReference type="RefSeq" id="WP_187332516.1">
    <property type="nucleotide sequence ID" value="NZ_CP060490.1"/>
</dbReference>
<dbReference type="InterPro" id="IPR051458">
    <property type="entry name" value="Cyt/Met_Dipeptidase"/>
</dbReference>
<dbReference type="GO" id="GO:0008233">
    <property type="term" value="F:peptidase activity"/>
    <property type="evidence" value="ECO:0007669"/>
    <property type="project" value="UniProtKB-KW"/>
</dbReference>
<protein>
    <submittedName>
        <fullName evidence="5">M20/M25/M40 family metallo-hydrolase</fullName>
    </submittedName>
</protein>
<dbReference type="PANTHER" id="PTHR43270">
    <property type="entry name" value="BETA-ALA-HIS DIPEPTIDASE"/>
    <property type="match status" value="1"/>
</dbReference>
<dbReference type="EMBL" id="CP060490">
    <property type="protein sequence ID" value="QNL43936.1"/>
    <property type="molecule type" value="Genomic_DNA"/>
</dbReference>
<keyword evidence="6" id="KW-1185">Reference proteome</keyword>
<dbReference type="Gene3D" id="3.40.630.10">
    <property type="entry name" value="Zn peptidases"/>
    <property type="match status" value="1"/>
</dbReference>
<dbReference type="Gene3D" id="3.30.70.360">
    <property type="match status" value="1"/>
</dbReference>
<dbReference type="InterPro" id="IPR011650">
    <property type="entry name" value="Peptidase_M20_dimer"/>
</dbReference>
<proteinExistence type="predicted"/>
<name>A0A7G9B305_9FIRM</name>
<gene>
    <name evidence="5" type="ORF">H8790_10835</name>
</gene>
<feature type="domain" description="Peptidase M20 dimerisation" evidence="4">
    <location>
        <begin position="295"/>
        <end position="371"/>
    </location>
</feature>
<dbReference type="Proteomes" id="UP000515960">
    <property type="component" value="Chromosome"/>
</dbReference>
<keyword evidence="3 5" id="KW-0378">Hydrolase</keyword>
<evidence type="ECO:0000313" key="6">
    <source>
        <dbReference type="Proteomes" id="UP000515960"/>
    </source>
</evidence>
<accession>A0A7G9B305</accession>
<dbReference type="Pfam" id="PF07687">
    <property type="entry name" value="M20_dimer"/>
    <property type="match status" value="1"/>
</dbReference>
<dbReference type="Pfam" id="PF01546">
    <property type="entry name" value="Peptidase_M20"/>
    <property type="match status" value="1"/>
</dbReference>
<evidence type="ECO:0000256" key="1">
    <source>
        <dbReference type="ARBA" id="ARBA00022670"/>
    </source>
</evidence>
<dbReference type="InterPro" id="IPR002933">
    <property type="entry name" value="Peptidase_M20"/>
</dbReference>